<feature type="region of interest" description="Disordered" evidence="1">
    <location>
        <begin position="414"/>
        <end position="436"/>
    </location>
</feature>
<accession>A0ABX7PAP1</accession>
<keyword evidence="2" id="KW-0732">Signal</keyword>
<proteinExistence type="predicted"/>
<feature type="signal peptide" evidence="2">
    <location>
        <begin position="1"/>
        <end position="24"/>
    </location>
</feature>
<evidence type="ECO:0000313" key="4">
    <source>
        <dbReference type="Proteomes" id="UP000662747"/>
    </source>
</evidence>
<keyword evidence="4" id="KW-1185">Reference proteome</keyword>
<name>A0ABX7PAP1_9BACT</name>
<dbReference type="RefSeq" id="WP_206729022.1">
    <property type="nucleotide sequence ID" value="NZ_CP071090.1"/>
</dbReference>
<feature type="chain" id="PRO_5045934024" evidence="2">
    <location>
        <begin position="25"/>
        <end position="436"/>
    </location>
</feature>
<reference evidence="3 4" key="1">
    <citation type="submission" date="2021-02" db="EMBL/GenBank/DDBJ databases">
        <title>De Novo genome assembly of isolated myxobacteria.</title>
        <authorList>
            <person name="Stevens D.C."/>
        </authorList>
    </citation>
    <scope>NUCLEOTIDE SEQUENCE [LARGE SCALE GENOMIC DNA]</scope>
    <source>
        <strain evidence="4">SCPEA02</strain>
    </source>
</reference>
<evidence type="ECO:0000256" key="1">
    <source>
        <dbReference type="SAM" id="MobiDB-lite"/>
    </source>
</evidence>
<gene>
    <name evidence="3" type="ORF">JY651_22440</name>
</gene>
<evidence type="ECO:0000256" key="2">
    <source>
        <dbReference type="SAM" id="SignalP"/>
    </source>
</evidence>
<organism evidence="3 4">
    <name type="scientific">Pyxidicoccus parkwayensis</name>
    <dbReference type="NCBI Taxonomy" id="2813578"/>
    <lineage>
        <taxon>Bacteria</taxon>
        <taxon>Pseudomonadati</taxon>
        <taxon>Myxococcota</taxon>
        <taxon>Myxococcia</taxon>
        <taxon>Myxococcales</taxon>
        <taxon>Cystobacterineae</taxon>
        <taxon>Myxococcaceae</taxon>
        <taxon>Pyxidicoccus</taxon>
    </lineage>
</organism>
<dbReference type="Proteomes" id="UP000662747">
    <property type="component" value="Chromosome"/>
</dbReference>
<evidence type="ECO:0000313" key="3">
    <source>
        <dbReference type="EMBL" id="QSQ27501.1"/>
    </source>
</evidence>
<sequence length="436" mass="47417">MGARSRLQGLLLSLLVIPAAAAHAAPPGPDVATVTRAFKELERTCRADAGALWGGSICAPVLVVDPQSRRFIASEAPKQGKYPGPPFIGDLPSDVTVANTATEWAGTLWVQLLWPLPEDATARRVLMVHESFHHLQRRLGLTTGERGNAHLDTARGRTLIQLEWRALTKALESRGAARRAAIQDALGFRAARRALFPKAEEEERALEQNEGLAEYTGVRLGAGSAATRVAVVKKAMAEAIERPTLVRVFVHATGPAYGLLLDDAAGARWRREALERADLGELLARALSLDTKPPSEELLASRGKAYGAPDLEQHEAEREREVQARLATLRKRFVEGPVLRLPFQHMRIQFNTAEIVPIEGVGTVYSGARIVDDWGSLVARSGVLVDANWKSALVPLPFETRDGRLVGDGWELEPATGWSQTPGERTGDVTLLKPTK</sequence>
<protein>
    <submittedName>
        <fullName evidence="3">Uncharacterized protein</fullName>
    </submittedName>
</protein>
<dbReference type="EMBL" id="CP071090">
    <property type="protein sequence ID" value="QSQ27501.1"/>
    <property type="molecule type" value="Genomic_DNA"/>
</dbReference>